<dbReference type="Proteomes" id="UP000298615">
    <property type="component" value="Chromosome"/>
</dbReference>
<accession>A0A4D7CWZ1</accession>
<evidence type="ECO:0000313" key="2">
    <source>
        <dbReference type="Proteomes" id="UP000298615"/>
    </source>
</evidence>
<evidence type="ECO:0000313" key="1">
    <source>
        <dbReference type="EMBL" id="QCI86871.1"/>
    </source>
</evidence>
<name>A0A4D7CWZ1_9ENTE</name>
<dbReference type="RefSeq" id="WP_136953693.1">
    <property type="nucleotide sequence ID" value="NZ_CP039712.1"/>
</dbReference>
<dbReference type="EMBL" id="CP039712">
    <property type="protein sequence ID" value="QCI86871.1"/>
    <property type="molecule type" value="Genomic_DNA"/>
</dbReference>
<dbReference type="KEGG" id="vao:FA707_07780"/>
<gene>
    <name evidence="1" type="ORF">FA707_07780</name>
</gene>
<proteinExistence type="predicted"/>
<organism evidence="1 2">
    <name type="scientific">Vagococcus zengguangii</name>
    <dbReference type="NCBI Taxonomy" id="2571750"/>
    <lineage>
        <taxon>Bacteria</taxon>
        <taxon>Bacillati</taxon>
        <taxon>Bacillota</taxon>
        <taxon>Bacilli</taxon>
        <taxon>Lactobacillales</taxon>
        <taxon>Enterococcaceae</taxon>
        <taxon>Vagococcus</taxon>
    </lineage>
</organism>
<sequence>MLFTSLCLVLNFLPAWLIPKEFPNETITQVMTDALLVKIILAFTISVNMIIPITITLPWMILIALTYAQALADIRYQLISPLLLICQLVLSVGWLNHSLHKLFLCILCYYFFKLITSFCSKTMFGLGDVKLLLMYYYILPLINFCLLIMIATFLALMYVFLLYWVTKRPLSQPLPFVPFIYIGLIICCI</sequence>
<keyword evidence="2" id="KW-1185">Reference proteome</keyword>
<reference evidence="1 2" key="1">
    <citation type="submission" date="2019-04" db="EMBL/GenBank/DDBJ databases">
        <title>Vagococcus sp. nov., isolated from faeces of yaks (Bos grunniens).</title>
        <authorList>
            <person name="Ge Y."/>
        </authorList>
    </citation>
    <scope>NUCLEOTIDE SEQUENCE [LARGE SCALE GENOMIC DNA]</scope>
    <source>
        <strain evidence="1 2">MN-17</strain>
    </source>
</reference>
<protein>
    <submittedName>
        <fullName evidence="1">Uncharacterized protein</fullName>
    </submittedName>
</protein>
<dbReference type="AlphaFoldDB" id="A0A4D7CWZ1"/>